<accession>A0A366LJU3</accession>
<dbReference type="EMBL" id="QMEY01000037">
    <property type="protein sequence ID" value="RBQ14158.1"/>
    <property type="molecule type" value="Genomic_DNA"/>
</dbReference>
<gene>
    <name evidence="1" type="ORF">DP939_42115</name>
</gene>
<proteinExistence type="predicted"/>
<dbReference type="SUPFAM" id="SSF48452">
    <property type="entry name" value="TPR-like"/>
    <property type="match status" value="1"/>
</dbReference>
<protein>
    <submittedName>
        <fullName evidence="1">Uncharacterized protein</fullName>
    </submittedName>
</protein>
<dbReference type="InterPro" id="IPR011990">
    <property type="entry name" value="TPR-like_helical_dom_sf"/>
</dbReference>
<dbReference type="Gene3D" id="1.25.40.10">
    <property type="entry name" value="Tetratricopeptide repeat domain"/>
    <property type="match status" value="1"/>
</dbReference>
<keyword evidence="2" id="KW-1185">Reference proteome</keyword>
<organism evidence="1 2">
    <name type="scientific">Spongiactinospora rosea</name>
    <dbReference type="NCBI Taxonomy" id="2248750"/>
    <lineage>
        <taxon>Bacteria</taxon>
        <taxon>Bacillati</taxon>
        <taxon>Actinomycetota</taxon>
        <taxon>Actinomycetes</taxon>
        <taxon>Streptosporangiales</taxon>
        <taxon>Streptosporangiaceae</taxon>
        <taxon>Spongiactinospora</taxon>
    </lineage>
</organism>
<evidence type="ECO:0000313" key="2">
    <source>
        <dbReference type="Proteomes" id="UP000253303"/>
    </source>
</evidence>
<name>A0A366LJU3_9ACTN</name>
<sequence>MRFGGDHTSTIALRTLAAVRRELRRRGVRPRARREVQAAVAELAEVTGWLLCDADRHALSIRVNRWALDLARRAGDRSMELFVVHNLSLQATYLRHPERSLALVRPVLDRGGLTPRLTAMFTLRIARAYAQMGLRTEAVRALDTTRGRLSEGVGVRDPHWAWWVSERGLAHATGAMLGGLGEWGSAIDPIQRALEAAPESAYRDRFLYLCVLMHAYVEAGARHDAERVADDLLPLLGTVGSSRPLARLRETLDRFSRDHGQPRGVRDTVGEIRQAVNSARRSVIEPATRKPPGAGPW</sequence>
<dbReference type="AlphaFoldDB" id="A0A366LJU3"/>
<reference evidence="1 2" key="1">
    <citation type="submission" date="2018-06" db="EMBL/GenBank/DDBJ databases">
        <title>Sphaerisporangium craniellae sp. nov., isolated from a marine sponge in the South China Sea.</title>
        <authorList>
            <person name="Li L."/>
        </authorList>
    </citation>
    <scope>NUCLEOTIDE SEQUENCE [LARGE SCALE GENOMIC DNA]</scope>
    <source>
        <strain evidence="1 2">LHW63015</strain>
    </source>
</reference>
<dbReference type="Proteomes" id="UP000253303">
    <property type="component" value="Unassembled WGS sequence"/>
</dbReference>
<evidence type="ECO:0000313" key="1">
    <source>
        <dbReference type="EMBL" id="RBQ14158.1"/>
    </source>
</evidence>
<comment type="caution">
    <text evidence="1">The sequence shown here is derived from an EMBL/GenBank/DDBJ whole genome shotgun (WGS) entry which is preliminary data.</text>
</comment>